<dbReference type="Proteomes" id="UP001387100">
    <property type="component" value="Unassembled WGS sequence"/>
</dbReference>
<organism evidence="1 2">
    <name type="scientific">Pseudokineococcus basanitobsidens</name>
    <dbReference type="NCBI Taxonomy" id="1926649"/>
    <lineage>
        <taxon>Bacteria</taxon>
        <taxon>Bacillati</taxon>
        <taxon>Actinomycetota</taxon>
        <taxon>Actinomycetes</taxon>
        <taxon>Kineosporiales</taxon>
        <taxon>Kineosporiaceae</taxon>
        <taxon>Pseudokineococcus</taxon>
    </lineage>
</organism>
<dbReference type="PANTHER" id="PTHR33361:SF2">
    <property type="entry name" value="DUF885 DOMAIN-CONTAINING PROTEIN"/>
    <property type="match status" value="1"/>
</dbReference>
<reference evidence="1 2" key="1">
    <citation type="journal article" date="2017" name="Int. J. Syst. Evol. Microbiol.">
        <title>Pseudokineococcus basanitobsidens sp. nov., isolated from volcanic rock.</title>
        <authorList>
            <person name="Lee D.W."/>
            <person name="Park M.Y."/>
            <person name="Kim J.J."/>
            <person name="Kim B.S."/>
        </authorList>
    </citation>
    <scope>NUCLEOTIDE SEQUENCE [LARGE SCALE GENOMIC DNA]</scope>
    <source>
        <strain evidence="1 2">DSM 103726</strain>
    </source>
</reference>
<evidence type="ECO:0000313" key="2">
    <source>
        <dbReference type="Proteomes" id="UP001387100"/>
    </source>
</evidence>
<dbReference type="RefSeq" id="WP_339575228.1">
    <property type="nucleotide sequence ID" value="NZ_JBBIAA010000012.1"/>
</dbReference>
<dbReference type="InterPro" id="IPR010281">
    <property type="entry name" value="DUF885"/>
</dbReference>
<dbReference type="PANTHER" id="PTHR33361">
    <property type="entry name" value="GLR0591 PROTEIN"/>
    <property type="match status" value="1"/>
</dbReference>
<accession>A0ABU8RLL4</accession>
<comment type="caution">
    <text evidence="1">The sequence shown here is derived from an EMBL/GenBank/DDBJ whole genome shotgun (WGS) entry which is preliminary data.</text>
</comment>
<evidence type="ECO:0000313" key="1">
    <source>
        <dbReference type="EMBL" id="MEJ5945843.1"/>
    </source>
</evidence>
<gene>
    <name evidence="1" type="ORF">WDZ17_11120</name>
</gene>
<sequence length="566" mass="60882">MPEPTAPRTPSPVDALADAHVEAYAALDPLAATAMGLPGHDDEVTDLSPAGAASRADLARRTLASLDALGPDAVTDDVDAVTVAAMRERLGLELESARAGLDHGEITVLATPLQDVREVFDLMATTTADDWAVVARRLGRVPQALAGYAEALHAACDGDLPPAARQVVAGAEQAEDFAAAEGFFAELAAGARPDGAEPSAALAADLRRGARAAADAYGRLARTLREDVLPRSREQDACGRDVYALRSRQFLGATVDLEETYAWGLEEVARIEAEMADVAGRVRPGAGVDEAIAALDADPARRLPDAAAFTAWMQDLSDRTLAEMGREHFDIPDPIRRLECRIAPSASGAIYYTGPSEDLVRPGRMWFSVPPGQTSFSTWLDTTTVFHEGVPGHHLQIGHAMVRGDVLNRWRRTMSWCSGYGEGWALYAERLMADLGHLDDPGDRMGMLVGSVLRASRVVVDIGLHCGLDAPAEVGGGTWDAAKVWDYLTAHARQDEPVRRFEHLRYLGWPGQAPSYKVGERIWLGLREEARAREGDAFSLRDFHGRALDLGAVGLDVLRDALVPSR</sequence>
<dbReference type="Pfam" id="PF05960">
    <property type="entry name" value="DUF885"/>
    <property type="match status" value="1"/>
</dbReference>
<name>A0ABU8RLL4_9ACTN</name>
<keyword evidence="2" id="KW-1185">Reference proteome</keyword>
<proteinExistence type="predicted"/>
<dbReference type="EMBL" id="JBBIAA010000012">
    <property type="protein sequence ID" value="MEJ5945843.1"/>
    <property type="molecule type" value="Genomic_DNA"/>
</dbReference>
<protein>
    <submittedName>
        <fullName evidence="1">DUF885 domain-containing protein</fullName>
    </submittedName>
</protein>